<protein>
    <submittedName>
        <fullName evidence="1">Uncharacterized protein</fullName>
    </submittedName>
</protein>
<dbReference type="Proteomes" id="UP000236743">
    <property type="component" value="Unassembled WGS sequence"/>
</dbReference>
<dbReference type="OrthoDB" id="8450514at2"/>
<dbReference type="RefSeq" id="WP_146071408.1">
    <property type="nucleotide sequence ID" value="NZ_FNUY01000008.1"/>
</dbReference>
<reference evidence="1 2" key="1">
    <citation type="submission" date="2016-10" db="EMBL/GenBank/DDBJ databases">
        <authorList>
            <person name="de Groot N.N."/>
        </authorList>
    </citation>
    <scope>NUCLEOTIDE SEQUENCE [LARGE SCALE GENOMIC DNA]</scope>
    <source>
        <strain evidence="1 2">DSM 26656</strain>
    </source>
</reference>
<name>A0A1H6BTJ0_9HYPH</name>
<sequence>MFNLATDASCAVLIWFVCAAIRTPQTAALDDEDIDVGTGSGAGTLQSQGAQLACPRCVGITLTLPFLGLLGSANAIDPDVRCPRRGSSRGLVGNRFHIDWLIAALTLRKGGESAVSVSQVNEDDIIRGTQQDIDLVIAWGTTLLLVEAKGVGSWRGSGTRDKLLRLSQLPAAVFTGIEVYMLFCSPAAGDLPEGPLPSWVRNHVHPLHIALEPPRVASGFLRVERCSTVGKFSTADAKGRHWRIVPAPI</sequence>
<evidence type="ECO:0000313" key="2">
    <source>
        <dbReference type="Proteomes" id="UP000236743"/>
    </source>
</evidence>
<accession>A0A1H6BTJ0</accession>
<keyword evidence="2" id="KW-1185">Reference proteome</keyword>
<proteinExistence type="predicted"/>
<organism evidence="1 2">
    <name type="scientific">Bosea lathyri</name>
    <dbReference type="NCBI Taxonomy" id="1036778"/>
    <lineage>
        <taxon>Bacteria</taxon>
        <taxon>Pseudomonadati</taxon>
        <taxon>Pseudomonadota</taxon>
        <taxon>Alphaproteobacteria</taxon>
        <taxon>Hyphomicrobiales</taxon>
        <taxon>Boseaceae</taxon>
        <taxon>Bosea</taxon>
    </lineage>
</organism>
<dbReference type="EMBL" id="FNUY01000008">
    <property type="protein sequence ID" value="SEG63755.1"/>
    <property type="molecule type" value="Genomic_DNA"/>
</dbReference>
<dbReference type="AlphaFoldDB" id="A0A1H6BTJ0"/>
<gene>
    <name evidence="1" type="ORF">SAMN04488115_10830</name>
</gene>
<evidence type="ECO:0000313" key="1">
    <source>
        <dbReference type="EMBL" id="SEG63755.1"/>
    </source>
</evidence>